<evidence type="ECO:0000313" key="2">
    <source>
        <dbReference type="EMBL" id="RXK09563.1"/>
    </source>
</evidence>
<keyword evidence="2" id="KW-0413">Isomerase</keyword>
<evidence type="ECO:0000313" key="1">
    <source>
        <dbReference type="EMBL" id="AXH11296.1"/>
    </source>
</evidence>
<evidence type="ECO:0000313" key="3">
    <source>
        <dbReference type="Proteomes" id="UP000253850"/>
    </source>
</evidence>
<accession>A0AAX2A934</accession>
<organism evidence="2 4">
    <name type="scientific">Halarcobacter bivalviorum</name>
    <dbReference type="NCBI Taxonomy" id="663364"/>
    <lineage>
        <taxon>Bacteria</taxon>
        <taxon>Pseudomonadati</taxon>
        <taxon>Campylobacterota</taxon>
        <taxon>Epsilonproteobacteria</taxon>
        <taxon>Campylobacterales</taxon>
        <taxon>Arcobacteraceae</taxon>
        <taxon>Halarcobacter</taxon>
    </lineage>
</organism>
<dbReference type="Pfam" id="PF06934">
    <property type="entry name" value="CTI"/>
    <property type="match status" value="1"/>
</dbReference>
<reference evidence="2 4" key="1">
    <citation type="submission" date="2017-10" db="EMBL/GenBank/DDBJ databases">
        <title>Genomics of the genus Arcobacter.</title>
        <authorList>
            <person name="Perez-Cataluna A."/>
            <person name="Figueras M.J."/>
        </authorList>
    </citation>
    <scope>NUCLEOTIDE SEQUENCE [LARGE SCALE GENOMIC DNA]</scope>
    <source>
        <strain evidence="2 4">CECT 7835</strain>
    </source>
</reference>
<proteinExistence type="predicted"/>
<dbReference type="EMBL" id="CP031217">
    <property type="protein sequence ID" value="AXH11296.1"/>
    <property type="molecule type" value="Genomic_DNA"/>
</dbReference>
<name>A0AAX2A934_9BACT</name>
<dbReference type="RefSeq" id="WP_114838179.1">
    <property type="nucleotide sequence ID" value="NZ_CP031217.1"/>
</dbReference>
<dbReference type="KEGG" id="hbv:ABIV_0264"/>
<dbReference type="InterPro" id="IPR010706">
    <property type="entry name" value="Fatty_acid_cis-trans_isomerase"/>
</dbReference>
<sequence>MNYTKYFFFFLFLLFQTTIFAKDEFSFSKDIKPILDNRCVTCHSCYNSPCQLKLSSFEGLIRGASKENIYANRLSAIEPSRLFVDATTEEQWREKDFFSVTKTFEDSSNSIMLELLEQKQKNPINKGDYSPETDELACVQNETELKEYLEKNPHKAMPYGFPAISKKEHELLSSWLKAGKLVDDKKDKITVFEKKQIKKFEDFFNNKAIKYQVTARYIYEHLFLAHLYFDKNSRNFFELVRSRTKTGVIEVIPTRFPYSEVKEPFYYRIKPIESTIVHKTHMVYELNDKKLKRYEELFIKNKWLEKPYMPPFDTKISANALKTFKQIPAKSRYEFLLDDIHYFIMTYIRGPVCKGQIALNVINDHFWIMFMDPNSDLAIRDEKYLNDNLVNLSIPNKYGQTPDLLETFTIVKNYQQAQIYFNNKNKIYKEYYPKGVSLDHLWKGNKNSKDSILTIYRHFDSASVHKGALGNIPKTMWVIDYPLLERLYYSLVAGFDIFGSTSHQFLVRKHMDRLRIEGETNFLEFFPTEVRREYFNSWYKGWLAQRLSFYVPSENEPNINYKTKDYKEEFVDKLFKKLKISKDRINFIDKDYVAVKILENYSTKEQIEETFKTLTLPNNSKFIQYHTDDKTNLAYIRVELENGQDLIYTMVINRWHDNVALMFNEDSRLNPKKDRINFIEGFIGSYPNIFVKVKQKDLKEFFTIIYDYQDTKEEKEKILKYVINRAHPNFWEEYDWFTKKFEEQDKLHFGLFDLNRYHIKAIDNFR</sequence>
<dbReference type="GO" id="GO:0016853">
    <property type="term" value="F:isomerase activity"/>
    <property type="evidence" value="ECO:0007669"/>
    <property type="project" value="UniProtKB-KW"/>
</dbReference>
<dbReference type="Proteomes" id="UP000289193">
    <property type="component" value="Unassembled WGS sequence"/>
</dbReference>
<dbReference type="AlphaFoldDB" id="A0AAX2A934"/>
<dbReference type="EMBL" id="PDKM01000005">
    <property type="protein sequence ID" value="RXK09563.1"/>
    <property type="molecule type" value="Genomic_DNA"/>
</dbReference>
<reference evidence="1 3" key="2">
    <citation type="submission" date="2018-07" db="EMBL/GenBank/DDBJ databases">
        <title>Complete genome of the Arcobacter bivalviorum type strain LMG 26154.</title>
        <authorList>
            <person name="Miller W.G."/>
            <person name="Yee E."/>
            <person name="Bono J.L."/>
        </authorList>
    </citation>
    <scope>NUCLEOTIDE SEQUENCE [LARGE SCALE GENOMIC DNA]</scope>
    <source>
        <strain evidence="1 3">LMG 26154</strain>
    </source>
</reference>
<dbReference type="Proteomes" id="UP000253850">
    <property type="component" value="Chromosome"/>
</dbReference>
<evidence type="ECO:0000313" key="4">
    <source>
        <dbReference type="Proteomes" id="UP000289193"/>
    </source>
</evidence>
<gene>
    <name evidence="1" type="primary">cti</name>
    <name evidence="1" type="ORF">ABIV_0264</name>
    <name evidence="2" type="ORF">CRV05_09690</name>
</gene>
<keyword evidence="4" id="KW-1185">Reference proteome</keyword>
<protein>
    <submittedName>
        <fullName evidence="1">Fatty acid cis/trans isomerase</fullName>
    </submittedName>
    <submittedName>
        <fullName evidence="2">Peptidylprolyl isomerase</fullName>
    </submittedName>
</protein>